<name>A0A1T5EXG6_9SPHI</name>
<reference evidence="4" key="1">
    <citation type="submission" date="2017-02" db="EMBL/GenBank/DDBJ databases">
        <authorList>
            <person name="Varghese N."/>
            <person name="Submissions S."/>
        </authorList>
    </citation>
    <scope>NUCLEOTIDE SEQUENCE [LARGE SCALE GENOMIC DNA]</scope>
    <source>
        <strain evidence="4">DSM 22385</strain>
    </source>
</reference>
<protein>
    <submittedName>
        <fullName evidence="3">Response regulator receiver domain-containing protein</fullName>
    </submittedName>
</protein>
<keyword evidence="4" id="KW-1185">Reference proteome</keyword>
<dbReference type="RefSeq" id="WP_079703761.1">
    <property type="nucleotide sequence ID" value="NZ_FUYR01000005.1"/>
</dbReference>
<evidence type="ECO:0000313" key="4">
    <source>
        <dbReference type="Proteomes" id="UP000189981"/>
    </source>
</evidence>
<feature type="modified residue" description="4-aspartylphosphate" evidence="1">
    <location>
        <position position="61"/>
    </location>
</feature>
<evidence type="ECO:0000256" key="1">
    <source>
        <dbReference type="PROSITE-ProRule" id="PRU00169"/>
    </source>
</evidence>
<evidence type="ECO:0000259" key="2">
    <source>
        <dbReference type="PROSITE" id="PS50110"/>
    </source>
</evidence>
<dbReference type="InterPro" id="IPR001789">
    <property type="entry name" value="Sig_transdc_resp-reg_receiver"/>
</dbReference>
<sequence>MIPVLCINDNSINLFVQKRLLLQSGITDSVITAADGQEALDYYAKLKKTPGTNYPRLVLLDIHMPKVDGWEFLDKFSELYLPSFDETSVIINSFTVDENEINKAKSYPVIVDFVTSQLTADYFRKLALPGMQDKVV</sequence>
<dbReference type="EMBL" id="FUYR01000005">
    <property type="protein sequence ID" value="SKB88538.1"/>
    <property type="molecule type" value="Genomic_DNA"/>
</dbReference>
<gene>
    <name evidence="3" type="ORF">SAMN05661099_3253</name>
</gene>
<dbReference type="InterPro" id="IPR011006">
    <property type="entry name" value="CheY-like_superfamily"/>
</dbReference>
<dbReference type="PROSITE" id="PS50110">
    <property type="entry name" value="RESPONSE_REGULATORY"/>
    <property type="match status" value="1"/>
</dbReference>
<dbReference type="GO" id="GO:0000160">
    <property type="term" value="P:phosphorelay signal transduction system"/>
    <property type="evidence" value="ECO:0007669"/>
    <property type="project" value="InterPro"/>
</dbReference>
<organism evidence="3 4">
    <name type="scientific">Daejeonella lutea</name>
    <dbReference type="NCBI Taxonomy" id="572036"/>
    <lineage>
        <taxon>Bacteria</taxon>
        <taxon>Pseudomonadati</taxon>
        <taxon>Bacteroidota</taxon>
        <taxon>Sphingobacteriia</taxon>
        <taxon>Sphingobacteriales</taxon>
        <taxon>Sphingobacteriaceae</taxon>
        <taxon>Daejeonella</taxon>
    </lineage>
</organism>
<dbReference type="AlphaFoldDB" id="A0A1T5EXG6"/>
<keyword evidence="1" id="KW-0597">Phosphoprotein</keyword>
<dbReference type="STRING" id="572036.SAMN05661099_3253"/>
<dbReference type="Gene3D" id="3.40.50.2300">
    <property type="match status" value="1"/>
</dbReference>
<evidence type="ECO:0000313" key="3">
    <source>
        <dbReference type="EMBL" id="SKB88538.1"/>
    </source>
</evidence>
<dbReference type="OrthoDB" id="1121174at2"/>
<dbReference type="PANTHER" id="PTHR44520">
    <property type="entry name" value="RESPONSE REGULATOR RCP1-RELATED"/>
    <property type="match status" value="1"/>
</dbReference>
<accession>A0A1T5EXG6</accession>
<dbReference type="Proteomes" id="UP000189981">
    <property type="component" value="Unassembled WGS sequence"/>
</dbReference>
<dbReference type="InterPro" id="IPR052893">
    <property type="entry name" value="TCS_response_regulator"/>
</dbReference>
<dbReference type="PANTHER" id="PTHR44520:SF2">
    <property type="entry name" value="RESPONSE REGULATOR RCP1"/>
    <property type="match status" value="1"/>
</dbReference>
<dbReference type="SMART" id="SM00448">
    <property type="entry name" value="REC"/>
    <property type="match status" value="1"/>
</dbReference>
<proteinExistence type="predicted"/>
<dbReference type="Pfam" id="PF00072">
    <property type="entry name" value="Response_reg"/>
    <property type="match status" value="1"/>
</dbReference>
<feature type="domain" description="Response regulatory" evidence="2">
    <location>
        <begin position="3"/>
        <end position="136"/>
    </location>
</feature>
<dbReference type="SUPFAM" id="SSF52172">
    <property type="entry name" value="CheY-like"/>
    <property type="match status" value="1"/>
</dbReference>